<evidence type="ECO:0000256" key="3">
    <source>
        <dbReference type="ARBA" id="ARBA00012611"/>
    </source>
</evidence>
<dbReference type="PANTHER" id="PTHR13036:SF0">
    <property type="entry name" value="CHITOBIOSYLDIPHOSPHODOLICHOL BETA-MANNOSYLTRANSFERASE"/>
    <property type="match status" value="1"/>
</dbReference>
<dbReference type="GO" id="GO:0005789">
    <property type="term" value="C:endoplasmic reticulum membrane"/>
    <property type="evidence" value="ECO:0007669"/>
    <property type="project" value="UniProtKB-SubCell"/>
</dbReference>
<organism evidence="21 22">
    <name type="scientific">Apis cerana cerana</name>
    <name type="common">Oriental honeybee</name>
    <dbReference type="NCBI Taxonomy" id="94128"/>
    <lineage>
        <taxon>Eukaryota</taxon>
        <taxon>Metazoa</taxon>
        <taxon>Ecdysozoa</taxon>
        <taxon>Arthropoda</taxon>
        <taxon>Hexapoda</taxon>
        <taxon>Insecta</taxon>
        <taxon>Pterygota</taxon>
        <taxon>Neoptera</taxon>
        <taxon>Endopterygota</taxon>
        <taxon>Hymenoptera</taxon>
        <taxon>Apocrita</taxon>
        <taxon>Aculeata</taxon>
        <taxon>Apoidea</taxon>
        <taxon>Anthophila</taxon>
        <taxon>Apidae</taxon>
        <taxon>Apis</taxon>
    </lineage>
</organism>
<dbReference type="STRING" id="94128.A0A2A3E225"/>
<dbReference type="EMBL" id="KZ288467">
    <property type="protein sequence ID" value="PBC25382.1"/>
    <property type="molecule type" value="Genomic_DNA"/>
</dbReference>
<comment type="catalytic activity">
    <reaction evidence="16">
        <text>an N,N'-diacetylchitobiosyl-diphospho-di-trans,poly-cis-dolichol + GDP-alpha-D-mannose = a beta-D-Man-(1-&gt;4)-beta-D-GlcNAc-(1-&gt;4)-alpha-D-GlcNAc-diphospho-di-trans,poly-cis-dolichol + GDP + H(+)</text>
        <dbReference type="Rhea" id="RHEA:13865"/>
        <dbReference type="Rhea" id="RHEA-COMP:19510"/>
        <dbReference type="Rhea" id="RHEA-COMP:19511"/>
        <dbReference type="ChEBI" id="CHEBI:15378"/>
        <dbReference type="ChEBI" id="CHEBI:57269"/>
        <dbReference type="ChEBI" id="CHEBI:57527"/>
        <dbReference type="ChEBI" id="CHEBI:58189"/>
        <dbReference type="ChEBI" id="CHEBI:58472"/>
        <dbReference type="EC" id="2.4.1.142"/>
    </reaction>
    <physiologicalReaction direction="left-to-right" evidence="16">
        <dbReference type="Rhea" id="RHEA:13866"/>
    </physiologicalReaction>
</comment>
<evidence type="ECO:0000256" key="19">
    <source>
        <dbReference type="ARBA" id="ARBA00082785"/>
    </source>
</evidence>
<feature type="domain" description="Glycosyl transferase family 1" evidence="20">
    <location>
        <begin position="249"/>
        <end position="398"/>
    </location>
</feature>
<evidence type="ECO:0000256" key="4">
    <source>
        <dbReference type="ARBA" id="ARBA00015841"/>
    </source>
</evidence>
<keyword evidence="9" id="KW-0256">Endoplasmic reticulum</keyword>
<evidence type="ECO:0000256" key="14">
    <source>
        <dbReference type="ARBA" id="ARBA00031566"/>
    </source>
</evidence>
<keyword evidence="8" id="KW-0812">Transmembrane</keyword>
<accession>A0A2A3E225</accession>
<evidence type="ECO:0000256" key="15">
    <source>
        <dbReference type="ARBA" id="ARBA00033088"/>
    </source>
</evidence>
<evidence type="ECO:0000256" key="18">
    <source>
        <dbReference type="ARBA" id="ARBA00061237"/>
    </source>
</evidence>
<keyword evidence="6 21" id="KW-0328">Glycosyltransferase</keyword>
<keyword evidence="12" id="KW-0472">Membrane</keyword>
<keyword evidence="22" id="KW-1185">Reference proteome</keyword>
<keyword evidence="10" id="KW-0735">Signal-anchor</keyword>
<name>A0A2A3E225_APICC</name>
<evidence type="ECO:0000256" key="17">
    <source>
        <dbReference type="ARBA" id="ARBA00056362"/>
    </source>
</evidence>
<evidence type="ECO:0000256" key="7">
    <source>
        <dbReference type="ARBA" id="ARBA00022679"/>
    </source>
</evidence>
<comment type="pathway">
    <text evidence="2">Protein modification; protein glycosylation.</text>
</comment>
<dbReference type="Gene3D" id="3.40.50.2000">
    <property type="entry name" value="Glycogen Phosphorylase B"/>
    <property type="match status" value="1"/>
</dbReference>
<evidence type="ECO:0000256" key="2">
    <source>
        <dbReference type="ARBA" id="ARBA00004922"/>
    </source>
</evidence>
<dbReference type="OrthoDB" id="614844at2759"/>
<evidence type="ECO:0000313" key="21">
    <source>
        <dbReference type="EMBL" id="PBC25382.1"/>
    </source>
</evidence>
<comment type="similarity">
    <text evidence="18">Belongs to the glycosyltransferase group 1 family. Glycosyltransferase 33 subfamily.</text>
</comment>
<evidence type="ECO:0000256" key="10">
    <source>
        <dbReference type="ARBA" id="ARBA00022968"/>
    </source>
</evidence>
<evidence type="ECO:0000256" key="16">
    <source>
        <dbReference type="ARBA" id="ARBA00045071"/>
    </source>
</evidence>
<dbReference type="Proteomes" id="UP000242457">
    <property type="component" value="Unassembled WGS sequence"/>
</dbReference>
<reference evidence="21 22" key="1">
    <citation type="submission" date="2014-07" db="EMBL/GenBank/DDBJ databases">
        <title>Genomic and transcriptomic analysis on Apis cerana provide comprehensive insights into honey bee biology.</title>
        <authorList>
            <person name="Diao Q."/>
            <person name="Sun L."/>
            <person name="Zheng H."/>
            <person name="Zheng H."/>
            <person name="Xu S."/>
            <person name="Wang S."/>
            <person name="Zeng Z."/>
            <person name="Hu F."/>
            <person name="Su S."/>
            <person name="Wu J."/>
        </authorList>
    </citation>
    <scope>NUCLEOTIDE SEQUENCE [LARGE SCALE GENOMIC DNA]</scope>
    <source>
        <tissue evidence="21">Pupae without intestine</tissue>
    </source>
</reference>
<dbReference type="InterPro" id="IPR026051">
    <property type="entry name" value="ALG1-like"/>
</dbReference>
<sequence length="442" mass="51876">MHECKNVIHKNVCIIVLGDLGRSPRMQYHALSFAKEGFTVDIIGYPGSIPLREIRENPCIHIYYLYPFPKIENKLSPLCYYVIKTIWQTFNLLWFLFSKKLSNYILVQNPPSIPTIPICWFYSIIVGSQFIIDWHNYAYTLMALNLKDDHLLVRFAKAIEMYFGSKANYNFCVSQTMKEDLQLKWKIIAEVLYDRPSNEFQPISLKEKHEFLLKLSKKYDTFKGLKENSTIFTECIKNEIKLSCKRPGFIISSTSWTEDEDFSILLNALQEYENAIVQNLYNLPNLICIITGKGPLKNFYTAIIKLKNWKHITIITPWLENEDYPKMLASADLGICLHISSSGLDLPMKVIDMFGCELPVCAYNFKCLSELVRHNENSMIFVNEKELAIQLISWFEDFPNNNTQYKLDKKFREELHKFQKNRWHGNWTSIVLPYFNQQFMAC</sequence>
<evidence type="ECO:0000256" key="1">
    <source>
        <dbReference type="ARBA" id="ARBA00004389"/>
    </source>
</evidence>
<evidence type="ECO:0000256" key="8">
    <source>
        <dbReference type="ARBA" id="ARBA00022692"/>
    </source>
</evidence>
<comment type="subcellular location">
    <subcellularLocation>
        <location evidence="1">Endoplasmic reticulum membrane</location>
        <topology evidence="1">Single-pass membrane protein</topology>
    </subcellularLocation>
</comment>
<keyword evidence="11" id="KW-1133">Transmembrane helix</keyword>
<dbReference type="Pfam" id="PF00534">
    <property type="entry name" value="Glycos_transf_1"/>
    <property type="match status" value="1"/>
</dbReference>
<protein>
    <recommendedName>
        <fullName evidence="4">Chitobiosyldiphosphodolichol beta-mannosyltransferase</fullName>
        <ecNumber evidence="3">2.4.1.142</ecNumber>
    </recommendedName>
    <alternativeName>
        <fullName evidence="19">Asparagine-linked glycosylation protein 1 homolog</fullName>
    </alternativeName>
    <alternativeName>
        <fullName evidence="14">Beta-1,4-mannosyltransferase</fullName>
    </alternativeName>
    <alternativeName>
        <fullName evidence="15">GDP-Man:GlcNAc2-PP-dolichol mannosyltransferase</fullName>
    </alternativeName>
    <alternativeName>
        <fullName evidence="13">GDP-mannose-dolichol diphosphochitobiose mannosyltransferase</fullName>
    </alternativeName>
</protein>
<dbReference type="EC" id="2.4.1.142" evidence="3"/>
<keyword evidence="5" id="KW-0597">Phosphoprotein</keyword>
<evidence type="ECO:0000259" key="20">
    <source>
        <dbReference type="Pfam" id="PF00534"/>
    </source>
</evidence>
<evidence type="ECO:0000313" key="22">
    <source>
        <dbReference type="Proteomes" id="UP000242457"/>
    </source>
</evidence>
<evidence type="ECO:0000256" key="5">
    <source>
        <dbReference type="ARBA" id="ARBA00022553"/>
    </source>
</evidence>
<evidence type="ECO:0000256" key="6">
    <source>
        <dbReference type="ARBA" id="ARBA00022676"/>
    </source>
</evidence>
<dbReference type="InterPro" id="IPR001296">
    <property type="entry name" value="Glyco_trans_1"/>
</dbReference>
<proteinExistence type="inferred from homology"/>
<dbReference type="FunFam" id="3.40.50.2000:FF:000096">
    <property type="entry name" value="ALG1, chitobiosyldiphosphodolichol beta-mannosyltransferase"/>
    <property type="match status" value="1"/>
</dbReference>
<dbReference type="SUPFAM" id="SSF53756">
    <property type="entry name" value="UDP-Glycosyltransferase/glycogen phosphorylase"/>
    <property type="match status" value="1"/>
</dbReference>
<dbReference type="GO" id="GO:0004578">
    <property type="term" value="F:chitobiosyldiphosphodolichol beta-mannosyltransferase activity"/>
    <property type="evidence" value="ECO:0007669"/>
    <property type="project" value="UniProtKB-EC"/>
</dbReference>
<evidence type="ECO:0000256" key="12">
    <source>
        <dbReference type="ARBA" id="ARBA00023136"/>
    </source>
</evidence>
<evidence type="ECO:0000256" key="13">
    <source>
        <dbReference type="ARBA" id="ARBA00031434"/>
    </source>
</evidence>
<keyword evidence="7 21" id="KW-0808">Transferase</keyword>
<dbReference type="PANTHER" id="PTHR13036">
    <property type="entry name" value="BETA1,4 MANNOSYLTRANSFERASE"/>
    <property type="match status" value="1"/>
</dbReference>
<comment type="function">
    <text evidence="17">Mannosyltransferase that operates in the biosynthetic pathway of dolichol-linked oligosaccharides, the glycan precursors employed in protein asparagine (N)-glycosylation. The assembly of dolichol-linked oligosaccharides begins on the cytosolic side of the endoplasmic reticulum membrane and finishes in its lumen. The sequential addition of sugars to dolichol pyrophosphate produces dolichol-linked oligosaccharides containing fourteen sugars, including two GlcNAcs, nine mannoses and three glucoses. Once assembled, the oligosaccharide is transferred from the lipid to nascent proteins by oligosaccharyltransferases. Catalyzes, on the cytoplasmic face of the endoplasmic reticulum, the addition of the first mannose residues to the dolichol-linked oligosaccharide chain, to produce Man1GlcNAc(2)-PP-dolichol core oligosaccharide. Man1GlcNAc(2)-PP-dolichol is a substrate for ALG2, the following enzyme in the biosynthetic pathway.</text>
</comment>
<evidence type="ECO:0000256" key="9">
    <source>
        <dbReference type="ARBA" id="ARBA00022824"/>
    </source>
</evidence>
<dbReference type="AlphaFoldDB" id="A0A2A3E225"/>
<evidence type="ECO:0000256" key="11">
    <source>
        <dbReference type="ARBA" id="ARBA00022989"/>
    </source>
</evidence>
<gene>
    <name evidence="21" type="ORF">APICC_08138</name>
</gene>